<dbReference type="Proteomes" id="UP000313359">
    <property type="component" value="Unassembled WGS sequence"/>
</dbReference>
<gene>
    <name evidence="1" type="ORF">L227DRAFT_381159</name>
</gene>
<keyword evidence="2" id="KW-1185">Reference proteome</keyword>
<accession>A0A5C2RRC5</accession>
<evidence type="ECO:0000313" key="2">
    <source>
        <dbReference type="Proteomes" id="UP000313359"/>
    </source>
</evidence>
<protein>
    <submittedName>
        <fullName evidence="1">Uncharacterized protein</fullName>
    </submittedName>
</protein>
<proteinExistence type="predicted"/>
<name>A0A5C2RRC5_9APHY</name>
<evidence type="ECO:0000313" key="1">
    <source>
        <dbReference type="EMBL" id="RPD53671.1"/>
    </source>
</evidence>
<reference evidence="1" key="1">
    <citation type="journal article" date="2018" name="Genome Biol. Evol.">
        <title>Genomics and development of Lentinus tigrinus, a white-rot wood-decaying mushroom with dimorphic fruiting bodies.</title>
        <authorList>
            <person name="Wu B."/>
            <person name="Xu Z."/>
            <person name="Knudson A."/>
            <person name="Carlson A."/>
            <person name="Chen N."/>
            <person name="Kovaka S."/>
            <person name="LaButti K."/>
            <person name="Lipzen A."/>
            <person name="Pennachio C."/>
            <person name="Riley R."/>
            <person name="Schakwitz W."/>
            <person name="Umezawa K."/>
            <person name="Ohm R.A."/>
            <person name="Grigoriev I.V."/>
            <person name="Nagy L.G."/>
            <person name="Gibbons J."/>
            <person name="Hibbett D."/>
        </authorList>
    </citation>
    <scope>NUCLEOTIDE SEQUENCE [LARGE SCALE GENOMIC DNA]</scope>
    <source>
        <strain evidence="1">ALCF2SS1-6</strain>
    </source>
</reference>
<dbReference type="EMBL" id="ML122317">
    <property type="protein sequence ID" value="RPD53671.1"/>
    <property type="molecule type" value="Genomic_DNA"/>
</dbReference>
<dbReference type="AlphaFoldDB" id="A0A5C2RRC5"/>
<organism evidence="1 2">
    <name type="scientific">Lentinus tigrinus ALCF2SS1-6</name>
    <dbReference type="NCBI Taxonomy" id="1328759"/>
    <lineage>
        <taxon>Eukaryota</taxon>
        <taxon>Fungi</taxon>
        <taxon>Dikarya</taxon>
        <taxon>Basidiomycota</taxon>
        <taxon>Agaricomycotina</taxon>
        <taxon>Agaricomycetes</taxon>
        <taxon>Polyporales</taxon>
        <taxon>Polyporaceae</taxon>
        <taxon>Lentinus</taxon>
    </lineage>
</organism>
<sequence length="162" mass="17658">MNGRGSTFGSPSAQGDFCCVSTVQGVQRPPRLRCRDSEGVCSRESGKRDRVEGGQLEGREHRPYQAYGRNEGSEAGGCGCQCSREGTRSPGLYGTIALPGSRDWYYVQFPSLTSMLLARDVFQVQGSCERHAALALGDPVIQFGLRAWCQLRSVLYGENGIK</sequence>